<comment type="caution">
    <text evidence="3">The sequence shown here is derived from an EMBL/GenBank/DDBJ whole genome shotgun (WGS) entry which is preliminary data.</text>
</comment>
<gene>
    <name evidence="3" type="ORF">F8568_000420</name>
</gene>
<reference evidence="3" key="1">
    <citation type="submission" date="2019-12" db="EMBL/GenBank/DDBJ databases">
        <title>Actinomadura physcomitrii sp. nov., a novel actinomycete isolated from moss [Physcomitrium sphaericum (Ludw) Fuernr].</title>
        <authorList>
            <person name="Zhuang X."/>
        </authorList>
    </citation>
    <scope>NUCLEOTIDE SEQUENCE [LARGE SCALE GENOMIC DNA]</scope>
    <source>
        <strain evidence="3">LD22</strain>
    </source>
</reference>
<evidence type="ECO:0000259" key="2">
    <source>
        <dbReference type="Pfam" id="PF08241"/>
    </source>
</evidence>
<dbReference type="GO" id="GO:0008757">
    <property type="term" value="F:S-adenosylmethionine-dependent methyltransferase activity"/>
    <property type="evidence" value="ECO:0007669"/>
    <property type="project" value="InterPro"/>
</dbReference>
<feature type="compositionally biased region" description="Low complexity" evidence="1">
    <location>
        <begin position="14"/>
        <end position="25"/>
    </location>
</feature>
<protein>
    <submittedName>
        <fullName evidence="3">Methyltransferase domain-containing protein</fullName>
    </submittedName>
</protein>
<dbReference type="SUPFAM" id="SSF53335">
    <property type="entry name" value="S-adenosyl-L-methionine-dependent methyltransferases"/>
    <property type="match status" value="1"/>
</dbReference>
<evidence type="ECO:0000313" key="3">
    <source>
        <dbReference type="EMBL" id="MVZ98871.1"/>
    </source>
</evidence>
<dbReference type="InterPro" id="IPR029063">
    <property type="entry name" value="SAM-dependent_MTases_sf"/>
</dbReference>
<feature type="region of interest" description="Disordered" evidence="1">
    <location>
        <begin position="1"/>
        <end position="29"/>
    </location>
</feature>
<accession>A0A6I4M0T1</accession>
<feature type="domain" description="Methyltransferase type 11" evidence="2">
    <location>
        <begin position="80"/>
        <end position="168"/>
    </location>
</feature>
<sequence>MDWPAAASAPDQDGPAVPGQGAVPGRRAVPGHRATFGRCIRLFSAFRREGTDPEYFYGLMAQDTVAQLSTYTRLDGATVIDVGTGLGRFARGLEDAGARCTGIDHDIKELTALGPPAPNTLVASALALPYRTGSVDVCFSSNVLEHVPDPWRMAGEMVRVTRPGGLVFLSFTNWLSPWGGHETSPWHYLGGDRAARRYERRTGRPPRNRYGESLHPVSVAAALAWARGTAGVEVVAAVPRYLPRWASGIVRVPGLREIATWNLLLVLRKTGP</sequence>
<dbReference type="PANTHER" id="PTHR43591">
    <property type="entry name" value="METHYLTRANSFERASE"/>
    <property type="match status" value="1"/>
</dbReference>
<keyword evidence="3" id="KW-0489">Methyltransferase</keyword>
<name>A0A6I4M0T1_9ACTN</name>
<evidence type="ECO:0000313" key="4">
    <source>
        <dbReference type="Proteomes" id="UP000462055"/>
    </source>
</evidence>
<dbReference type="Proteomes" id="UP000462055">
    <property type="component" value="Unassembled WGS sequence"/>
</dbReference>
<dbReference type="Pfam" id="PF08241">
    <property type="entry name" value="Methyltransf_11"/>
    <property type="match status" value="1"/>
</dbReference>
<dbReference type="AlphaFoldDB" id="A0A6I4M0T1"/>
<dbReference type="EMBL" id="WBMS02000001">
    <property type="protein sequence ID" value="MVZ98871.1"/>
    <property type="molecule type" value="Genomic_DNA"/>
</dbReference>
<dbReference type="InterPro" id="IPR013216">
    <property type="entry name" value="Methyltransf_11"/>
</dbReference>
<dbReference type="PANTHER" id="PTHR43591:SF24">
    <property type="entry name" value="2-METHOXY-6-POLYPRENYL-1,4-BENZOQUINOL METHYLASE, MITOCHONDRIAL"/>
    <property type="match status" value="1"/>
</dbReference>
<keyword evidence="4" id="KW-1185">Reference proteome</keyword>
<evidence type="ECO:0000256" key="1">
    <source>
        <dbReference type="SAM" id="MobiDB-lite"/>
    </source>
</evidence>
<dbReference type="GO" id="GO:0032259">
    <property type="term" value="P:methylation"/>
    <property type="evidence" value="ECO:0007669"/>
    <property type="project" value="UniProtKB-KW"/>
</dbReference>
<proteinExistence type="predicted"/>
<organism evidence="3 4">
    <name type="scientific">Actinomadura physcomitrii</name>
    <dbReference type="NCBI Taxonomy" id="2650748"/>
    <lineage>
        <taxon>Bacteria</taxon>
        <taxon>Bacillati</taxon>
        <taxon>Actinomycetota</taxon>
        <taxon>Actinomycetes</taxon>
        <taxon>Streptosporangiales</taxon>
        <taxon>Thermomonosporaceae</taxon>
        <taxon>Actinomadura</taxon>
    </lineage>
</organism>
<keyword evidence="3" id="KW-0808">Transferase</keyword>
<dbReference type="Gene3D" id="3.40.50.150">
    <property type="entry name" value="Vaccinia Virus protein VP39"/>
    <property type="match status" value="1"/>
</dbReference>
<dbReference type="CDD" id="cd02440">
    <property type="entry name" value="AdoMet_MTases"/>
    <property type="match status" value="1"/>
</dbReference>
<dbReference type="RefSeq" id="WP_151589992.1">
    <property type="nucleotide sequence ID" value="NZ_WBMS02000001.1"/>
</dbReference>